<proteinExistence type="predicted"/>
<comment type="caution">
    <text evidence="1">The sequence shown here is derived from an EMBL/GenBank/DDBJ whole genome shotgun (WGS) entry which is preliminary data.</text>
</comment>
<dbReference type="Proteomes" id="UP000178091">
    <property type="component" value="Unassembled WGS sequence"/>
</dbReference>
<sequence>MIRVIVGRVSVPPITISPMELLSLATTQALFGAETYTFAGVFTGDQSAEFIELVPELKESPHTFIFEEEKLLKKETDALTKAGAKIETVKVEKKEWKFDQYGVASALGAHDKKRLWLGLMQAFRAGEKAEAVAGLMAWKARAMKDLALSRELTFMYHDSHRGAGDLELLLERFALKL</sequence>
<protein>
    <submittedName>
        <fullName evidence="1">Uncharacterized protein</fullName>
    </submittedName>
</protein>
<accession>A0A1F4XS49</accession>
<gene>
    <name evidence="1" type="ORF">A3F55_00545</name>
</gene>
<evidence type="ECO:0000313" key="1">
    <source>
        <dbReference type="EMBL" id="OGC84444.1"/>
    </source>
</evidence>
<name>A0A1F4XS49_9BACT</name>
<reference evidence="1 2" key="1">
    <citation type="journal article" date="2016" name="Nat. Commun.">
        <title>Thousands of microbial genomes shed light on interconnected biogeochemical processes in an aquifer system.</title>
        <authorList>
            <person name="Anantharaman K."/>
            <person name="Brown C.T."/>
            <person name="Hug L.A."/>
            <person name="Sharon I."/>
            <person name="Castelle C.J."/>
            <person name="Probst A.J."/>
            <person name="Thomas B.C."/>
            <person name="Singh A."/>
            <person name="Wilkins M.J."/>
            <person name="Karaoz U."/>
            <person name="Brodie E.L."/>
            <person name="Williams K.H."/>
            <person name="Hubbard S.S."/>
            <person name="Banfield J.F."/>
        </authorList>
    </citation>
    <scope>NUCLEOTIDE SEQUENCE [LARGE SCALE GENOMIC DNA]</scope>
</reference>
<organism evidence="1 2">
    <name type="scientific">Candidatus Adlerbacteria bacterium RIFCSPHIGHO2_12_FULL_53_18</name>
    <dbReference type="NCBI Taxonomy" id="1797242"/>
    <lineage>
        <taxon>Bacteria</taxon>
        <taxon>Candidatus Adleribacteriota</taxon>
    </lineage>
</organism>
<evidence type="ECO:0000313" key="2">
    <source>
        <dbReference type="Proteomes" id="UP000178091"/>
    </source>
</evidence>
<dbReference type="EMBL" id="MEWW01000016">
    <property type="protein sequence ID" value="OGC84444.1"/>
    <property type="molecule type" value="Genomic_DNA"/>
</dbReference>
<dbReference type="AlphaFoldDB" id="A0A1F4XS49"/>